<gene>
    <name evidence="1" type="ORF">OCBIM_22007707mg</name>
</gene>
<sequence>MLPYMCIERNVVQYLHLLKPRWCIEHLSKTKQTIMSFILWQTRLYEYSLRIAEY</sequence>
<accession>A0A0L8FUA0</accession>
<dbReference type="AlphaFoldDB" id="A0A0L8FUA0"/>
<dbReference type="EMBL" id="KQ426429">
    <property type="protein sequence ID" value="KOF68277.1"/>
    <property type="molecule type" value="Genomic_DNA"/>
</dbReference>
<proteinExistence type="predicted"/>
<organism evidence="1">
    <name type="scientific">Octopus bimaculoides</name>
    <name type="common">California two-spotted octopus</name>
    <dbReference type="NCBI Taxonomy" id="37653"/>
    <lineage>
        <taxon>Eukaryota</taxon>
        <taxon>Metazoa</taxon>
        <taxon>Spiralia</taxon>
        <taxon>Lophotrochozoa</taxon>
        <taxon>Mollusca</taxon>
        <taxon>Cephalopoda</taxon>
        <taxon>Coleoidea</taxon>
        <taxon>Octopodiformes</taxon>
        <taxon>Octopoda</taxon>
        <taxon>Incirrata</taxon>
        <taxon>Octopodidae</taxon>
        <taxon>Octopus</taxon>
    </lineage>
</organism>
<name>A0A0L8FUA0_OCTBM</name>
<evidence type="ECO:0000313" key="1">
    <source>
        <dbReference type="EMBL" id="KOF68277.1"/>
    </source>
</evidence>
<protein>
    <submittedName>
        <fullName evidence="1">Uncharacterized protein</fullName>
    </submittedName>
</protein>
<reference evidence="1" key="1">
    <citation type="submission" date="2015-07" db="EMBL/GenBank/DDBJ databases">
        <title>MeaNS - Measles Nucleotide Surveillance Program.</title>
        <authorList>
            <person name="Tran T."/>
            <person name="Druce J."/>
        </authorList>
    </citation>
    <scope>NUCLEOTIDE SEQUENCE</scope>
    <source>
        <strain evidence="1">UCB-OBI-ISO-001</strain>
        <tissue evidence="1">Gonad</tissue>
    </source>
</reference>